<sequence length="136" mass="14164">MFPIVNCRDLATARQFWVRAFGAEQAYQFPPEGDPVYVTLRVGTGQVALGVGTAPALYGEIPLPATGHAVDVCVYVPDLDAVVAATPAAGGAVVVPPADMPWGERVAYVSDPEGTMLLVIQDGPTDDEPSREGAPA</sequence>
<dbReference type="InterPro" id="IPR037523">
    <property type="entry name" value="VOC_core"/>
</dbReference>
<evidence type="ECO:0000259" key="1">
    <source>
        <dbReference type="PROSITE" id="PS51819"/>
    </source>
</evidence>
<comment type="caution">
    <text evidence="2">The sequence shown here is derived from an EMBL/GenBank/DDBJ whole genome shotgun (WGS) entry which is preliminary data.</text>
</comment>
<keyword evidence="3" id="KW-1185">Reference proteome</keyword>
<dbReference type="EMBL" id="BAAAPM010000003">
    <property type="protein sequence ID" value="GAA1721259.1"/>
    <property type="molecule type" value="Genomic_DNA"/>
</dbReference>
<name>A0ABP4VD25_9MICO</name>
<dbReference type="Pfam" id="PF00903">
    <property type="entry name" value="Glyoxalase"/>
    <property type="match status" value="1"/>
</dbReference>
<organism evidence="2 3">
    <name type="scientific">Isoptericola hypogeus</name>
    <dbReference type="NCBI Taxonomy" id="300179"/>
    <lineage>
        <taxon>Bacteria</taxon>
        <taxon>Bacillati</taxon>
        <taxon>Actinomycetota</taxon>
        <taxon>Actinomycetes</taxon>
        <taxon>Micrococcales</taxon>
        <taxon>Promicromonosporaceae</taxon>
        <taxon>Isoptericola</taxon>
    </lineage>
</organism>
<gene>
    <name evidence="2" type="ORF">GCM10009809_16180</name>
</gene>
<dbReference type="PROSITE" id="PS51819">
    <property type="entry name" value="VOC"/>
    <property type="match status" value="1"/>
</dbReference>
<dbReference type="SUPFAM" id="SSF54593">
    <property type="entry name" value="Glyoxalase/Bleomycin resistance protein/Dihydroxybiphenyl dioxygenase"/>
    <property type="match status" value="1"/>
</dbReference>
<feature type="domain" description="VOC" evidence="1">
    <location>
        <begin position="1"/>
        <end position="122"/>
    </location>
</feature>
<reference evidence="3" key="1">
    <citation type="journal article" date="2019" name="Int. J. Syst. Evol. Microbiol.">
        <title>The Global Catalogue of Microorganisms (GCM) 10K type strain sequencing project: providing services to taxonomists for standard genome sequencing and annotation.</title>
        <authorList>
            <consortium name="The Broad Institute Genomics Platform"/>
            <consortium name="The Broad Institute Genome Sequencing Center for Infectious Disease"/>
            <person name="Wu L."/>
            <person name="Ma J."/>
        </authorList>
    </citation>
    <scope>NUCLEOTIDE SEQUENCE [LARGE SCALE GENOMIC DNA]</scope>
    <source>
        <strain evidence="3">JCM 15589</strain>
    </source>
</reference>
<dbReference type="Proteomes" id="UP001501138">
    <property type="component" value="Unassembled WGS sequence"/>
</dbReference>
<protein>
    <submittedName>
        <fullName evidence="2">VOC family protein</fullName>
    </submittedName>
</protein>
<dbReference type="InterPro" id="IPR029068">
    <property type="entry name" value="Glyas_Bleomycin-R_OHBP_Dase"/>
</dbReference>
<proteinExistence type="predicted"/>
<accession>A0ABP4VD25</accession>
<evidence type="ECO:0000313" key="3">
    <source>
        <dbReference type="Proteomes" id="UP001501138"/>
    </source>
</evidence>
<dbReference type="InterPro" id="IPR004360">
    <property type="entry name" value="Glyas_Fos-R_dOase_dom"/>
</dbReference>
<dbReference type="Gene3D" id="3.10.180.10">
    <property type="entry name" value="2,3-Dihydroxybiphenyl 1,2-Dioxygenase, domain 1"/>
    <property type="match status" value="1"/>
</dbReference>
<evidence type="ECO:0000313" key="2">
    <source>
        <dbReference type="EMBL" id="GAA1721259.1"/>
    </source>
</evidence>